<proteinExistence type="predicted"/>
<name>A0A8B6FUS9_MYTGA</name>
<dbReference type="Proteomes" id="UP000596742">
    <property type="component" value="Unassembled WGS sequence"/>
</dbReference>
<sequence length="116" mass="13293">MFKGLKTLFELAETKLQERYEQVLKKAEGSEEKFLTKLRRTGQELLVVGAFFGRVLRVHVRDVRVFGNTMMLKQKEERRESKTKEKPKVGPELPGKCASHKGGPVVCQQMQSNLLC</sequence>
<feature type="region of interest" description="Disordered" evidence="1">
    <location>
        <begin position="73"/>
        <end position="100"/>
    </location>
</feature>
<evidence type="ECO:0000313" key="3">
    <source>
        <dbReference type="Proteomes" id="UP000596742"/>
    </source>
</evidence>
<evidence type="ECO:0000256" key="1">
    <source>
        <dbReference type="SAM" id="MobiDB-lite"/>
    </source>
</evidence>
<organism evidence="2 3">
    <name type="scientific">Mytilus galloprovincialis</name>
    <name type="common">Mediterranean mussel</name>
    <dbReference type="NCBI Taxonomy" id="29158"/>
    <lineage>
        <taxon>Eukaryota</taxon>
        <taxon>Metazoa</taxon>
        <taxon>Spiralia</taxon>
        <taxon>Lophotrochozoa</taxon>
        <taxon>Mollusca</taxon>
        <taxon>Bivalvia</taxon>
        <taxon>Autobranchia</taxon>
        <taxon>Pteriomorphia</taxon>
        <taxon>Mytilida</taxon>
        <taxon>Mytiloidea</taxon>
        <taxon>Mytilidae</taxon>
        <taxon>Mytilinae</taxon>
        <taxon>Mytilus</taxon>
    </lineage>
</organism>
<evidence type="ECO:0000313" key="2">
    <source>
        <dbReference type="EMBL" id="VDI54085.1"/>
    </source>
</evidence>
<gene>
    <name evidence="2" type="ORF">MGAL_10B090543</name>
</gene>
<dbReference type="AlphaFoldDB" id="A0A8B6FUS9"/>
<keyword evidence="3" id="KW-1185">Reference proteome</keyword>
<dbReference type="EMBL" id="UYJE01007365">
    <property type="protein sequence ID" value="VDI54085.1"/>
    <property type="molecule type" value="Genomic_DNA"/>
</dbReference>
<comment type="caution">
    <text evidence="2">The sequence shown here is derived from an EMBL/GenBank/DDBJ whole genome shotgun (WGS) entry which is preliminary data.</text>
</comment>
<accession>A0A8B6FUS9</accession>
<dbReference type="OrthoDB" id="6208011at2759"/>
<feature type="compositionally biased region" description="Basic and acidic residues" evidence="1">
    <location>
        <begin position="73"/>
        <end position="89"/>
    </location>
</feature>
<reference evidence="2" key="1">
    <citation type="submission" date="2018-11" db="EMBL/GenBank/DDBJ databases">
        <authorList>
            <person name="Alioto T."/>
            <person name="Alioto T."/>
        </authorList>
    </citation>
    <scope>NUCLEOTIDE SEQUENCE</scope>
</reference>
<protein>
    <submittedName>
        <fullName evidence="2">Uncharacterized protein</fullName>
    </submittedName>
</protein>